<dbReference type="SUPFAM" id="SSF47576">
    <property type="entry name" value="Calponin-homology domain, CH-domain"/>
    <property type="match status" value="1"/>
</dbReference>
<keyword evidence="1" id="KW-0175">Coiled coil</keyword>
<name>A0A6P7T0S2_9MOLL</name>
<protein>
    <submittedName>
        <fullName evidence="5">Microtubule-associated protein RP/EB family member 1-like</fullName>
    </submittedName>
</protein>
<dbReference type="Gene3D" id="1.10.418.10">
    <property type="entry name" value="Calponin-like domain"/>
    <property type="match status" value="1"/>
</dbReference>
<evidence type="ECO:0000256" key="1">
    <source>
        <dbReference type="SAM" id="Coils"/>
    </source>
</evidence>
<evidence type="ECO:0000313" key="4">
    <source>
        <dbReference type="Proteomes" id="UP000515154"/>
    </source>
</evidence>
<dbReference type="AlphaFoldDB" id="A0A6P7T0S2"/>
<accession>A0A6P7T0S2</accession>
<dbReference type="InterPro" id="IPR027328">
    <property type="entry name" value="MAPRE"/>
</dbReference>
<feature type="coiled-coil region" evidence="1">
    <location>
        <begin position="253"/>
        <end position="297"/>
    </location>
</feature>
<keyword evidence="4" id="KW-1185">Reference proteome</keyword>
<reference evidence="5" key="1">
    <citation type="submission" date="2025-08" db="UniProtKB">
        <authorList>
            <consortium name="RefSeq"/>
        </authorList>
    </citation>
    <scope>IDENTIFICATION</scope>
</reference>
<sequence length="312" mass="36892">MQNIKTQTISTNELIFWLRENISPHLSCIQDLGTGAEFCLGVEILFPGSIDLEKIRFGEKTEYGRRKNFQQLQNAFTKMNVNINIPIENLIKGSFKYNLYFGQWFKQFFEKHYNCRSYNMMKFETLDSNKRHRVKISKSTKKMFKKKWPLKMSDVSLNESIVRKDENISPLHHHVVVKPKLIANKLAVTYTEYSDNINKKSNSVISNSHDTTSSNPNTLTSNTSMDADSESDDTFMPSDTHMQAEYKSYVFVLRALEKNVQHLQHENKKLRDENMKMKEKNERMQLEMETYQRIKAECRMMACLLERFREYR</sequence>
<dbReference type="RefSeq" id="XP_029644308.1">
    <property type="nucleotide sequence ID" value="XM_029788448.1"/>
</dbReference>
<dbReference type="InterPro" id="IPR001715">
    <property type="entry name" value="CH_dom"/>
</dbReference>
<organism evidence="4 5">
    <name type="scientific">Octopus sinensis</name>
    <name type="common">East Asian common octopus</name>
    <dbReference type="NCBI Taxonomy" id="2607531"/>
    <lineage>
        <taxon>Eukaryota</taxon>
        <taxon>Metazoa</taxon>
        <taxon>Spiralia</taxon>
        <taxon>Lophotrochozoa</taxon>
        <taxon>Mollusca</taxon>
        <taxon>Cephalopoda</taxon>
        <taxon>Coleoidea</taxon>
        <taxon>Octopodiformes</taxon>
        <taxon>Octopoda</taxon>
        <taxon>Incirrata</taxon>
        <taxon>Octopodidae</taxon>
        <taxon>Octopus</taxon>
    </lineage>
</organism>
<evidence type="ECO:0000259" key="3">
    <source>
        <dbReference type="PROSITE" id="PS50021"/>
    </source>
</evidence>
<feature type="region of interest" description="Disordered" evidence="2">
    <location>
        <begin position="200"/>
        <end position="238"/>
    </location>
</feature>
<evidence type="ECO:0000256" key="2">
    <source>
        <dbReference type="SAM" id="MobiDB-lite"/>
    </source>
</evidence>
<dbReference type="GO" id="GO:0008017">
    <property type="term" value="F:microtubule binding"/>
    <property type="evidence" value="ECO:0007669"/>
    <property type="project" value="InterPro"/>
</dbReference>
<feature type="domain" description="Calponin-homology (CH)" evidence="3">
    <location>
        <begin position="8"/>
        <end position="110"/>
    </location>
</feature>
<dbReference type="PROSITE" id="PS50021">
    <property type="entry name" value="CH"/>
    <property type="match status" value="1"/>
</dbReference>
<dbReference type="KEGG" id="osn:115218559"/>
<dbReference type="PANTHER" id="PTHR10623">
    <property type="entry name" value="MICROTUBULE-ASSOCIATED PROTEIN RP/EB FAMILY MEMBER"/>
    <property type="match status" value="1"/>
</dbReference>
<dbReference type="Proteomes" id="UP000515154">
    <property type="component" value="Linkage group LG13"/>
</dbReference>
<evidence type="ECO:0000313" key="5">
    <source>
        <dbReference type="RefSeq" id="XP_029644308.1"/>
    </source>
</evidence>
<feature type="compositionally biased region" description="Low complexity" evidence="2">
    <location>
        <begin position="200"/>
        <end position="224"/>
    </location>
</feature>
<dbReference type="InterPro" id="IPR036872">
    <property type="entry name" value="CH_dom_sf"/>
</dbReference>
<proteinExistence type="predicted"/>
<gene>
    <name evidence="5" type="primary">LOC115218559</name>
</gene>